<organism evidence="2 3">
    <name type="scientific">Pseudonaja textilis</name>
    <name type="common">Eastern brown snake</name>
    <dbReference type="NCBI Taxonomy" id="8673"/>
    <lineage>
        <taxon>Eukaryota</taxon>
        <taxon>Metazoa</taxon>
        <taxon>Chordata</taxon>
        <taxon>Craniata</taxon>
        <taxon>Vertebrata</taxon>
        <taxon>Euteleostomi</taxon>
        <taxon>Lepidosauria</taxon>
        <taxon>Squamata</taxon>
        <taxon>Bifurcata</taxon>
        <taxon>Unidentata</taxon>
        <taxon>Episquamata</taxon>
        <taxon>Toxicofera</taxon>
        <taxon>Serpentes</taxon>
        <taxon>Colubroidea</taxon>
        <taxon>Elapidae</taxon>
        <taxon>Hydrophiinae</taxon>
        <taxon>Pseudonaja</taxon>
    </lineage>
</organism>
<dbReference type="Proteomes" id="UP000472273">
    <property type="component" value="Unplaced"/>
</dbReference>
<accession>A0A670XRQ2</accession>
<name>A0A670XRQ2_PSETE</name>
<evidence type="ECO:0000256" key="1">
    <source>
        <dbReference type="SAM" id="Coils"/>
    </source>
</evidence>
<reference evidence="2" key="1">
    <citation type="submission" date="2025-08" db="UniProtKB">
        <authorList>
            <consortium name="Ensembl"/>
        </authorList>
    </citation>
    <scope>IDENTIFICATION</scope>
</reference>
<reference evidence="2" key="2">
    <citation type="submission" date="2025-09" db="UniProtKB">
        <authorList>
            <consortium name="Ensembl"/>
        </authorList>
    </citation>
    <scope>IDENTIFICATION</scope>
</reference>
<evidence type="ECO:0000313" key="3">
    <source>
        <dbReference type="Proteomes" id="UP000472273"/>
    </source>
</evidence>
<dbReference type="Ensembl" id="ENSPTXT00000002126.1">
    <property type="protein sequence ID" value="ENSPTXP00000002066.1"/>
    <property type="gene ID" value="ENSPTXG00000001647.1"/>
</dbReference>
<evidence type="ECO:0000313" key="2">
    <source>
        <dbReference type="Ensembl" id="ENSPTXP00000002066.1"/>
    </source>
</evidence>
<protein>
    <submittedName>
        <fullName evidence="2">Uncharacterized protein</fullName>
    </submittedName>
</protein>
<dbReference type="AlphaFoldDB" id="A0A670XRQ2"/>
<keyword evidence="3" id="KW-1185">Reference proteome</keyword>
<dbReference type="GeneTree" id="ENSGT01060000249299"/>
<keyword evidence="1" id="KW-0175">Coiled coil</keyword>
<sequence length="124" mass="14232">MHKYYYLLSIRQCYISQESTVLIQSSCLAANNCQSILFTLARYLKCTIGGKLALTRAFCNVIQGTVVRMQYCGLFLLLLEMKFQNRKLAKTLLDLNMEIQRLRNEIDMSAALESKDLSFFGNPD</sequence>
<proteinExistence type="predicted"/>
<feature type="coiled-coil region" evidence="1">
    <location>
        <begin position="85"/>
        <end position="112"/>
    </location>
</feature>